<name>A0A0F5JVQ9_9BURK</name>
<dbReference type="AlphaFoldDB" id="A0A0F5JVQ9"/>
<feature type="transmembrane region" description="Helical" evidence="1">
    <location>
        <begin position="148"/>
        <end position="168"/>
    </location>
</feature>
<feature type="transmembrane region" description="Helical" evidence="1">
    <location>
        <begin position="52"/>
        <end position="70"/>
    </location>
</feature>
<organism evidence="2 3">
    <name type="scientific">Robbsia andropogonis</name>
    <dbReference type="NCBI Taxonomy" id="28092"/>
    <lineage>
        <taxon>Bacteria</taxon>
        <taxon>Pseudomonadati</taxon>
        <taxon>Pseudomonadota</taxon>
        <taxon>Betaproteobacteria</taxon>
        <taxon>Burkholderiales</taxon>
        <taxon>Burkholderiaceae</taxon>
        <taxon>Robbsia</taxon>
    </lineage>
</organism>
<feature type="transmembrane region" description="Helical" evidence="1">
    <location>
        <begin position="188"/>
        <end position="209"/>
    </location>
</feature>
<keyword evidence="1" id="KW-0472">Membrane</keyword>
<dbReference type="EMBL" id="LAQU01000028">
    <property type="protein sequence ID" value="KKB61948.1"/>
    <property type="molecule type" value="Genomic_DNA"/>
</dbReference>
<evidence type="ECO:0000313" key="3">
    <source>
        <dbReference type="Proteomes" id="UP000033618"/>
    </source>
</evidence>
<sequence length="244" mass="27112">MSEDRVEDSKELIRGLFKILIPASLLVSLFLGFFGTGMYFESVLGYQRNPGLFLTPSATAFVSCLSFIFFRTAGTKLKALALISGALTLSGVFYINAMMLFGKLPRYFYWIITVLAVLFWIFGLENVIKIIASIAGGVRSDTAISLTLLTRFDIIFEAISKFMFFGNYPVGLNVAANQNLDSFYPDNAVLAAVYAFGVIGILGVCWIVWMSRNNKVVGGTILLLIASFFMFGLRICYLLDWSDF</sequence>
<dbReference type="PATRIC" id="fig|28092.6.peg.4807"/>
<evidence type="ECO:0000256" key="1">
    <source>
        <dbReference type="SAM" id="Phobius"/>
    </source>
</evidence>
<dbReference type="Proteomes" id="UP000033618">
    <property type="component" value="Unassembled WGS sequence"/>
</dbReference>
<reference evidence="2 3" key="1">
    <citation type="submission" date="2015-03" db="EMBL/GenBank/DDBJ databases">
        <title>Draft Genome Sequence of Burkholderia andropogonis type strain ICMP2807, isolated from Sorghum bicolor.</title>
        <authorList>
            <person name="Lopes-Santos L."/>
            <person name="Castro D.B."/>
            <person name="Ottoboni L.M."/>
            <person name="Park D."/>
            <person name="Weirc B.S."/>
            <person name="Destefano S.A."/>
        </authorList>
    </citation>
    <scope>NUCLEOTIDE SEQUENCE [LARGE SCALE GENOMIC DNA]</scope>
    <source>
        <strain evidence="2 3">ICMP2807</strain>
    </source>
</reference>
<protein>
    <submittedName>
        <fullName evidence="2">Uncharacterized protein</fullName>
    </submittedName>
</protein>
<proteinExistence type="predicted"/>
<feature type="transmembrane region" description="Helical" evidence="1">
    <location>
        <begin position="20"/>
        <end position="40"/>
    </location>
</feature>
<keyword evidence="1" id="KW-1133">Transmembrane helix</keyword>
<keyword evidence="1" id="KW-0812">Transmembrane</keyword>
<feature type="transmembrane region" description="Helical" evidence="1">
    <location>
        <begin position="107"/>
        <end position="128"/>
    </location>
</feature>
<evidence type="ECO:0000313" key="2">
    <source>
        <dbReference type="EMBL" id="KKB61948.1"/>
    </source>
</evidence>
<comment type="caution">
    <text evidence="2">The sequence shown here is derived from an EMBL/GenBank/DDBJ whole genome shotgun (WGS) entry which is preliminary data.</text>
</comment>
<accession>A0A0F5JVQ9</accession>
<keyword evidence="3" id="KW-1185">Reference proteome</keyword>
<gene>
    <name evidence="2" type="ORF">WM40_20435</name>
</gene>
<feature type="transmembrane region" description="Helical" evidence="1">
    <location>
        <begin position="79"/>
        <end position="101"/>
    </location>
</feature>
<feature type="transmembrane region" description="Helical" evidence="1">
    <location>
        <begin position="221"/>
        <end position="241"/>
    </location>
</feature>